<organism evidence="1 2">
    <name type="scientific">Actinokineospora iranica</name>
    <dbReference type="NCBI Taxonomy" id="1271860"/>
    <lineage>
        <taxon>Bacteria</taxon>
        <taxon>Bacillati</taxon>
        <taxon>Actinomycetota</taxon>
        <taxon>Actinomycetes</taxon>
        <taxon>Pseudonocardiales</taxon>
        <taxon>Pseudonocardiaceae</taxon>
        <taxon>Actinokineospora</taxon>
    </lineage>
</organism>
<accession>A0A1G6SMM3</accession>
<dbReference type="AlphaFoldDB" id="A0A1G6SMM3"/>
<gene>
    <name evidence="1" type="ORF">SAMN05216174_10835</name>
</gene>
<dbReference type="Proteomes" id="UP000199501">
    <property type="component" value="Unassembled WGS sequence"/>
</dbReference>
<dbReference type="OrthoDB" id="9812570at2"/>
<proteinExistence type="predicted"/>
<evidence type="ECO:0000313" key="1">
    <source>
        <dbReference type="EMBL" id="SDD17365.1"/>
    </source>
</evidence>
<evidence type="ECO:0000313" key="2">
    <source>
        <dbReference type="Proteomes" id="UP000199501"/>
    </source>
</evidence>
<sequence length="134" mass="14892">MDDLEIHGHRATITDLRPACDCGWTADRGFPSRDEAVEHWMRAHALAALEAEPPSWLLVKSDILREQVEELTRCRPEVALKLLAEVESWQRPLTERAVAAARATGASWADVGAALGVSRQAAHERFRALDQPMS</sequence>
<dbReference type="EMBL" id="FMZZ01000008">
    <property type="protein sequence ID" value="SDD17365.1"/>
    <property type="molecule type" value="Genomic_DNA"/>
</dbReference>
<name>A0A1G6SMM3_9PSEU</name>
<keyword evidence="2" id="KW-1185">Reference proteome</keyword>
<reference evidence="2" key="1">
    <citation type="submission" date="2016-10" db="EMBL/GenBank/DDBJ databases">
        <authorList>
            <person name="Varghese N."/>
            <person name="Submissions S."/>
        </authorList>
    </citation>
    <scope>NUCLEOTIDE SEQUENCE [LARGE SCALE GENOMIC DNA]</scope>
    <source>
        <strain evidence="2">IBRC-M 10403</strain>
    </source>
</reference>
<dbReference type="RefSeq" id="WP_091451786.1">
    <property type="nucleotide sequence ID" value="NZ_FMZZ01000008.1"/>
</dbReference>
<dbReference type="STRING" id="1271860.SAMN05216174_10835"/>
<protein>
    <submittedName>
        <fullName evidence="1">Uncharacterized protein</fullName>
    </submittedName>
</protein>